<accession>X1RZG2</accession>
<sequence>MAVSRENIDKIAHAAANKVMGCQETCVAAGMTLLREQDSFRKATPIIFRVNLEGLVSADDLKIPHSELALSAGVAGKDLYAFALTGTQAGMAVYDDGEGTCAFISGREDEILKRPLIEKINQMWEKRGPD</sequence>
<comment type="caution">
    <text evidence="1">The sequence shown here is derived from an EMBL/GenBank/DDBJ whole genome shotgun (WGS) entry which is preliminary data.</text>
</comment>
<gene>
    <name evidence="1" type="ORF">S12H4_15152</name>
</gene>
<dbReference type="EMBL" id="BARW01007259">
    <property type="protein sequence ID" value="GAI86167.1"/>
    <property type="molecule type" value="Genomic_DNA"/>
</dbReference>
<protein>
    <submittedName>
        <fullName evidence="1">Uncharacterized protein</fullName>
    </submittedName>
</protein>
<proteinExistence type="predicted"/>
<organism evidence="1">
    <name type="scientific">marine sediment metagenome</name>
    <dbReference type="NCBI Taxonomy" id="412755"/>
    <lineage>
        <taxon>unclassified sequences</taxon>
        <taxon>metagenomes</taxon>
        <taxon>ecological metagenomes</taxon>
    </lineage>
</organism>
<reference evidence="1" key="1">
    <citation type="journal article" date="2014" name="Front. Microbiol.">
        <title>High frequency of phylogenetically diverse reductive dehalogenase-homologous genes in deep subseafloor sedimentary metagenomes.</title>
        <authorList>
            <person name="Kawai M."/>
            <person name="Futagami T."/>
            <person name="Toyoda A."/>
            <person name="Takaki Y."/>
            <person name="Nishi S."/>
            <person name="Hori S."/>
            <person name="Arai W."/>
            <person name="Tsubouchi T."/>
            <person name="Morono Y."/>
            <person name="Uchiyama I."/>
            <person name="Ito T."/>
            <person name="Fujiyama A."/>
            <person name="Inagaki F."/>
            <person name="Takami H."/>
        </authorList>
    </citation>
    <scope>NUCLEOTIDE SEQUENCE</scope>
    <source>
        <strain evidence="1">Expedition CK06-06</strain>
    </source>
</reference>
<name>X1RZG2_9ZZZZ</name>
<dbReference type="AlphaFoldDB" id="X1RZG2"/>
<evidence type="ECO:0000313" key="1">
    <source>
        <dbReference type="EMBL" id="GAI86167.1"/>
    </source>
</evidence>